<evidence type="ECO:0000313" key="1">
    <source>
        <dbReference type="EMBL" id="KAF4649697.1"/>
    </source>
</evidence>
<comment type="caution">
    <text evidence="1">The sequence shown here is derived from an EMBL/GenBank/DDBJ whole genome shotgun (WGS) entry which is preliminary data.</text>
</comment>
<keyword evidence="2" id="KW-1185">Reference proteome</keyword>
<evidence type="ECO:0000313" key="2">
    <source>
        <dbReference type="Proteomes" id="UP000591131"/>
    </source>
</evidence>
<name>A0A7J6KRE9_PERCH</name>
<sequence>SLKAVASAVSLLFIAAGFGLSAVLFGLCAPWLPDFDPRDPFSNSLAEAWWEKLFKEHGLSHDEPHQMRALGEDRRVAQEDDSVTLKVHTYFEPEKRTTKGRGRTRRPWYVNLQRESHPPVTR</sequence>
<accession>A0A7J6KRE9</accession>
<protein>
    <submittedName>
        <fullName evidence="1">Uncharacterized protein</fullName>
    </submittedName>
</protein>
<feature type="non-terminal residue" evidence="1">
    <location>
        <position position="1"/>
    </location>
</feature>
<organism evidence="1 2">
    <name type="scientific">Perkinsus chesapeaki</name>
    <name type="common">Clam parasite</name>
    <name type="synonym">Perkinsus andrewsi</name>
    <dbReference type="NCBI Taxonomy" id="330153"/>
    <lineage>
        <taxon>Eukaryota</taxon>
        <taxon>Sar</taxon>
        <taxon>Alveolata</taxon>
        <taxon>Perkinsozoa</taxon>
        <taxon>Perkinsea</taxon>
        <taxon>Perkinsida</taxon>
        <taxon>Perkinsidae</taxon>
        <taxon>Perkinsus</taxon>
    </lineage>
</organism>
<dbReference type="AlphaFoldDB" id="A0A7J6KRE9"/>
<gene>
    <name evidence="1" type="ORF">FOL47_001807</name>
</gene>
<proteinExistence type="predicted"/>
<reference evidence="1 2" key="1">
    <citation type="submission" date="2020-04" db="EMBL/GenBank/DDBJ databases">
        <title>Perkinsus chesapeaki whole genome sequence.</title>
        <authorList>
            <person name="Bogema D.R."/>
        </authorList>
    </citation>
    <scope>NUCLEOTIDE SEQUENCE [LARGE SCALE GENOMIC DNA]</scope>
    <source>
        <strain evidence="1">ATCC PRA-425</strain>
    </source>
</reference>
<dbReference type="EMBL" id="JAAPAO010001452">
    <property type="protein sequence ID" value="KAF4649697.1"/>
    <property type="molecule type" value="Genomic_DNA"/>
</dbReference>
<dbReference type="Proteomes" id="UP000591131">
    <property type="component" value="Unassembled WGS sequence"/>
</dbReference>